<sequence>MLAHTRDSTPRAQLTSIPGIRYAKPTNGSLRFRAPQRAAILPSNTTFNASRFSPGCPNLGPSAGPGLPYGDDCLSLNIWSPATNRLNSTEGASVLVWIYGGGFFAGSSSVPIYNANNFVRDQEDLIVVTINYRLLIYGFPAGSGQSSTQLNAGLQDQRMAIEWVYNNIRNFGGDPSKITLFGESAGASSIGAYAYAYWKDPIARGFILESGSEYLNTAITVPINNNASITGWNTVAQKIGCNSTDSSKVFACMQAANLSVLADAVNNYPAARSVFLPTQDGVLLQNASTYTALAQAGQFAQVPVLIGTNNNEGTILTTIYAGGLSNLADIITQGFTCSAANVAMQRRNASVPIWQYRYFGTFPPSTPINSTLGAYHGSEMAVVFGTYTNGSRAENMTSKVMQDAWTAFAKDPTTGLTEYGWPQYESNGTTLIQLASNYFNQSQAVLDAGALPVVTFNNSQAYNSVCSSAN</sequence>
<evidence type="ECO:0000259" key="4">
    <source>
        <dbReference type="Pfam" id="PF00135"/>
    </source>
</evidence>
<evidence type="ECO:0000256" key="2">
    <source>
        <dbReference type="ARBA" id="ARBA00022801"/>
    </source>
</evidence>
<dbReference type="InterPro" id="IPR019826">
    <property type="entry name" value="Carboxylesterase_B_AS"/>
</dbReference>
<dbReference type="AlphaFoldDB" id="R4XCV0"/>
<dbReference type="InterPro" id="IPR002018">
    <property type="entry name" value="CarbesteraseB"/>
</dbReference>
<keyword evidence="6" id="KW-1185">Reference proteome</keyword>
<dbReference type="Gene3D" id="3.40.50.1820">
    <property type="entry name" value="alpha/beta hydrolase"/>
    <property type="match status" value="2"/>
</dbReference>
<organism evidence="5 6">
    <name type="scientific">Taphrina deformans (strain PYCC 5710 / ATCC 11124 / CBS 356.35 / IMI 108563 / JCM 9778 / NBRC 8474)</name>
    <name type="common">Peach leaf curl fungus</name>
    <name type="synonym">Lalaria deformans</name>
    <dbReference type="NCBI Taxonomy" id="1097556"/>
    <lineage>
        <taxon>Eukaryota</taxon>
        <taxon>Fungi</taxon>
        <taxon>Dikarya</taxon>
        <taxon>Ascomycota</taxon>
        <taxon>Taphrinomycotina</taxon>
        <taxon>Taphrinomycetes</taxon>
        <taxon>Taphrinales</taxon>
        <taxon>Taphrinaceae</taxon>
        <taxon>Taphrina</taxon>
    </lineage>
</organism>
<dbReference type="PANTHER" id="PTHR43918">
    <property type="entry name" value="ACETYLCHOLINESTERASE"/>
    <property type="match status" value="1"/>
</dbReference>
<reference evidence="5 6" key="1">
    <citation type="journal article" date="2013" name="MBio">
        <title>Genome sequencing of the plant pathogen Taphrina deformans, the causal agent of peach leaf curl.</title>
        <authorList>
            <person name="Cisse O.H."/>
            <person name="Almeida J.M.G.C.F."/>
            <person name="Fonseca A."/>
            <person name="Kumar A.A."/>
            <person name="Salojaervi J."/>
            <person name="Overmyer K."/>
            <person name="Hauser P.M."/>
            <person name="Pagni M."/>
        </authorList>
    </citation>
    <scope>NUCLEOTIDE SEQUENCE [LARGE SCALE GENOMIC DNA]</scope>
    <source>
        <strain evidence="6">PYCC 5710 / ATCC 11124 / CBS 356.35 / IMI 108563 / JCM 9778 / NBRC 8474</strain>
    </source>
</reference>
<dbReference type="EC" id="3.1.1.-" evidence="3"/>
<dbReference type="InterPro" id="IPR029058">
    <property type="entry name" value="AB_hydrolase_fold"/>
</dbReference>
<dbReference type="GO" id="GO:0052689">
    <property type="term" value="F:carboxylic ester hydrolase activity"/>
    <property type="evidence" value="ECO:0007669"/>
    <property type="project" value="TreeGrafter"/>
</dbReference>
<gene>
    <name evidence="5" type="ORF">TAPDE_004019</name>
</gene>
<evidence type="ECO:0000313" key="5">
    <source>
        <dbReference type="EMBL" id="CCG83695.1"/>
    </source>
</evidence>
<dbReference type="PROSITE" id="PS00122">
    <property type="entry name" value="CARBOXYLESTERASE_B_1"/>
    <property type="match status" value="1"/>
</dbReference>
<feature type="domain" description="Carboxylesterase type B" evidence="4">
    <location>
        <begin position="15"/>
        <end position="320"/>
    </location>
</feature>
<comment type="caution">
    <text evidence="5">The sequence shown here is derived from an EMBL/GenBank/DDBJ whole genome shotgun (WGS) entry which is preliminary data.</text>
</comment>
<dbReference type="OrthoDB" id="408631at2759"/>
<name>R4XCV0_TAPDE</name>
<dbReference type="eggNOG" id="KOG4389">
    <property type="taxonomic scope" value="Eukaryota"/>
</dbReference>
<dbReference type="SUPFAM" id="SSF53474">
    <property type="entry name" value="alpha/beta-Hydrolases"/>
    <property type="match status" value="1"/>
</dbReference>
<dbReference type="InterPro" id="IPR050654">
    <property type="entry name" value="AChE-related_enzymes"/>
</dbReference>
<dbReference type="EMBL" id="CAHR02000169">
    <property type="protein sequence ID" value="CCG83695.1"/>
    <property type="molecule type" value="Genomic_DNA"/>
</dbReference>
<evidence type="ECO:0000256" key="3">
    <source>
        <dbReference type="RuleBase" id="RU361235"/>
    </source>
</evidence>
<proteinExistence type="inferred from homology"/>
<keyword evidence="2 3" id="KW-0378">Hydrolase</keyword>
<dbReference type="Pfam" id="PF00135">
    <property type="entry name" value="COesterase"/>
    <property type="match status" value="2"/>
</dbReference>
<dbReference type="Proteomes" id="UP000013776">
    <property type="component" value="Unassembled WGS sequence"/>
</dbReference>
<dbReference type="PANTHER" id="PTHR43918:SF4">
    <property type="entry name" value="CARBOXYLIC ESTER HYDROLASE"/>
    <property type="match status" value="1"/>
</dbReference>
<dbReference type="ESTHER" id="tapde-r4xcv0">
    <property type="family name" value="Fungal_carboxylesterase_lipase"/>
</dbReference>
<dbReference type="STRING" id="1097556.R4XCV0"/>
<protein>
    <recommendedName>
        <fullName evidence="3">Carboxylic ester hydrolase</fullName>
        <ecNumber evidence="3">3.1.1.-</ecNumber>
    </recommendedName>
</protein>
<comment type="similarity">
    <text evidence="1 3">Belongs to the type-B carboxylesterase/lipase family.</text>
</comment>
<accession>R4XCV0</accession>
<evidence type="ECO:0000313" key="6">
    <source>
        <dbReference type="Proteomes" id="UP000013776"/>
    </source>
</evidence>
<evidence type="ECO:0000256" key="1">
    <source>
        <dbReference type="ARBA" id="ARBA00005964"/>
    </source>
</evidence>
<feature type="domain" description="Carboxylesterase type B" evidence="4">
    <location>
        <begin position="335"/>
        <end position="437"/>
    </location>
</feature>